<sequence>MGIGNIGNIGNMMKVMNAWNTFKQNHPKFPAFCSAVSRRGIREGSILEVTYISPEGEKLTTNIKVQASDLELLRELSGGN</sequence>
<dbReference type="EMBL" id="JAJEQQ010000001">
    <property type="protein sequence ID" value="MCC2226511.1"/>
    <property type="molecule type" value="Genomic_DNA"/>
</dbReference>
<dbReference type="Proteomes" id="UP001198612">
    <property type="component" value="Unassembled WGS sequence"/>
</dbReference>
<protein>
    <submittedName>
        <fullName evidence="1">Uncharacterized protein</fullName>
    </submittedName>
</protein>
<gene>
    <name evidence="1" type="ORF">LKD40_01575</name>
</gene>
<dbReference type="AlphaFoldDB" id="A0AAW4VZI3"/>
<dbReference type="RefSeq" id="WP_015525915.1">
    <property type="nucleotide sequence ID" value="NZ_JAJEPT010000004.1"/>
</dbReference>
<accession>A0AAW4VZI3</accession>
<evidence type="ECO:0000313" key="1">
    <source>
        <dbReference type="EMBL" id="MCC2226511.1"/>
    </source>
</evidence>
<proteinExistence type="predicted"/>
<comment type="caution">
    <text evidence="1">The sequence shown here is derived from an EMBL/GenBank/DDBJ whole genome shotgun (WGS) entry which is preliminary data.</text>
</comment>
<reference evidence="1 2" key="1">
    <citation type="submission" date="2021-10" db="EMBL/GenBank/DDBJ databases">
        <title>Anaerobic single-cell dispensing facilitates the cultivation of human gut bacteria.</title>
        <authorList>
            <person name="Afrizal A."/>
        </authorList>
    </citation>
    <scope>NUCLEOTIDE SEQUENCE [LARGE SCALE GENOMIC DNA]</scope>
    <source>
        <strain evidence="1 2">CLA-AA-H217</strain>
    </source>
</reference>
<organism evidence="1 2">
    <name type="scientific">Blautia fusiformis</name>
    <dbReference type="NCBI Taxonomy" id="2881264"/>
    <lineage>
        <taxon>Bacteria</taxon>
        <taxon>Bacillati</taxon>
        <taxon>Bacillota</taxon>
        <taxon>Clostridia</taxon>
        <taxon>Lachnospirales</taxon>
        <taxon>Lachnospiraceae</taxon>
        <taxon>Blautia</taxon>
    </lineage>
</organism>
<keyword evidence="2" id="KW-1185">Reference proteome</keyword>
<name>A0AAW4VZI3_9FIRM</name>
<evidence type="ECO:0000313" key="2">
    <source>
        <dbReference type="Proteomes" id="UP001198612"/>
    </source>
</evidence>